<dbReference type="Proteomes" id="UP000798602">
    <property type="component" value="Unassembled WGS sequence"/>
</dbReference>
<gene>
    <name evidence="1" type="ORF">GV828_08350</name>
</gene>
<accession>A0ABW9Z9B4</accession>
<comment type="caution">
    <text evidence="1">The sequence shown here is derived from an EMBL/GenBank/DDBJ whole genome shotgun (WGS) entry which is preliminary data.</text>
</comment>
<proteinExistence type="predicted"/>
<evidence type="ECO:0000313" key="2">
    <source>
        <dbReference type="Proteomes" id="UP000798602"/>
    </source>
</evidence>
<evidence type="ECO:0000313" key="1">
    <source>
        <dbReference type="EMBL" id="NBL65204.1"/>
    </source>
</evidence>
<keyword evidence="2" id="KW-1185">Reference proteome</keyword>
<reference evidence="2" key="1">
    <citation type="submission" date="2020-01" db="EMBL/GenBank/DDBJ databases">
        <title>Sphingomonas sp. strain CSW-10.</title>
        <authorList>
            <person name="Chen W.-M."/>
        </authorList>
    </citation>
    <scope>NUCLEOTIDE SEQUENCE [LARGE SCALE GENOMIC DNA]</scope>
    <source>
        <strain evidence="2">NST-5</strain>
    </source>
</reference>
<dbReference type="RefSeq" id="WP_166537027.1">
    <property type="nucleotide sequence ID" value="NZ_JAABLM010000008.1"/>
</dbReference>
<dbReference type="EMBL" id="JAABLM010000008">
    <property type="protein sequence ID" value="NBL65204.1"/>
    <property type="molecule type" value="Genomic_DNA"/>
</dbReference>
<protein>
    <submittedName>
        <fullName evidence="1">Uncharacterized protein</fullName>
    </submittedName>
</protein>
<sequence length="74" mass="8458">MTKRVSVKINKTSPFSSSYFFLEKRQDKKITATIGIQNMNGRVMDFIFNIIPITAKPQSNKINFKAMSVVKSNQ</sequence>
<name>A0ABW9Z9B4_9FLAO</name>
<organism evidence="1 2">
    <name type="scientific">Flavobacterium ichthyis</name>
    <dbReference type="NCBI Taxonomy" id="2698827"/>
    <lineage>
        <taxon>Bacteria</taxon>
        <taxon>Pseudomonadati</taxon>
        <taxon>Bacteroidota</taxon>
        <taxon>Flavobacteriia</taxon>
        <taxon>Flavobacteriales</taxon>
        <taxon>Flavobacteriaceae</taxon>
        <taxon>Flavobacterium</taxon>
    </lineage>
</organism>